<evidence type="ECO:0000256" key="1">
    <source>
        <dbReference type="SAM" id="Phobius"/>
    </source>
</evidence>
<keyword evidence="1" id="KW-1133">Transmembrane helix</keyword>
<evidence type="ECO:0000313" key="2">
    <source>
        <dbReference type="EMBL" id="KDQ50349.1"/>
    </source>
</evidence>
<proteinExistence type="predicted"/>
<dbReference type="AlphaFoldDB" id="A0A067P6D4"/>
<dbReference type="InParanoid" id="A0A067P6D4"/>
<accession>A0A067P6D4</accession>
<organism evidence="2 3">
    <name type="scientific">Jaapia argillacea MUCL 33604</name>
    <dbReference type="NCBI Taxonomy" id="933084"/>
    <lineage>
        <taxon>Eukaryota</taxon>
        <taxon>Fungi</taxon>
        <taxon>Dikarya</taxon>
        <taxon>Basidiomycota</taxon>
        <taxon>Agaricomycotina</taxon>
        <taxon>Agaricomycetes</taxon>
        <taxon>Agaricomycetidae</taxon>
        <taxon>Jaapiales</taxon>
        <taxon>Jaapiaceae</taxon>
        <taxon>Jaapia</taxon>
    </lineage>
</organism>
<sequence>MVVEVIQDRIVGWQLNLTEHPGLVLQLQVVIIVIVAIFWRATAQLPSLNPQSMLRNEYVPTTPLICRLACRKLAA</sequence>
<keyword evidence="1" id="KW-0812">Transmembrane</keyword>
<reference evidence="3" key="1">
    <citation type="journal article" date="2014" name="Proc. Natl. Acad. Sci. U.S.A.">
        <title>Extensive sampling of basidiomycete genomes demonstrates inadequacy of the white-rot/brown-rot paradigm for wood decay fungi.</title>
        <authorList>
            <person name="Riley R."/>
            <person name="Salamov A.A."/>
            <person name="Brown D.W."/>
            <person name="Nagy L.G."/>
            <person name="Floudas D."/>
            <person name="Held B.W."/>
            <person name="Levasseur A."/>
            <person name="Lombard V."/>
            <person name="Morin E."/>
            <person name="Otillar R."/>
            <person name="Lindquist E.A."/>
            <person name="Sun H."/>
            <person name="LaButti K.M."/>
            <person name="Schmutz J."/>
            <person name="Jabbour D."/>
            <person name="Luo H."/>
            <person name="Baker S.E."/>
            <person name="Pisabarro A.G."/>
            <person name="Walton J.D."/>
            <person name="Blanchette R.A."/>
            <person name="Henrissat B."/>
            <person name="Martin F."/>
            <person name="Cullen D."/>
            <person name="Hibbett D.S."/>
            <person name="Grigoriev I.V."/>
        </authorList>
    </citation>
    <scope>NUCLEOTIDE SEQUENCE [LARGE SCALE GENOMIC DNA]</scope>
    <source>
        <strain evidence="3">MUCL 33604</strain>
    </source>
</reference>
<gene>
    <name evidence="2" type="ORF">JAAARDRAFT_586132</name>
</gene>
<dbReference type="HOGENOM" id="CLU_2671405_0_0_1"/>
<keyword evidence="3" id="KW-1185">Reference proteome</keyword>
<dbReference type="EMBL" id="KL197761">
    <property type="protein sequence ID" value="KDQ50349.1"/>
    <property type="molecule type" value="Genomic_DNA"/>
</dbReference>
<name>A0A067P6D4_9AGAM</name>
<keyword evidence="1" id="KW-0472">Membrane</keyword>
<feature type="transmembrane region" description="Helical" evidence="1">
    <location>
        <begin position="23"/>
        <end position="43"/>
    </location>
</feature>
<evidence type="ECO:0000313" key="3">
    <source>
        <dbReference type="Proteomes" id="UP000027265"/>
    </source>
</evidence>
<protein>
    <submittedName>
        <fullName evidence="2">Uncharacterized protein</fullName>
    </submittedName>
</protein>
<dbReference type="Proteomes" id="UP000027265">
    <property type="component" value="Unassembled WGS sequence"/>
</dbReference>